<sequence length="230" mass="26201">MRSHPVLGQLIRKLIRQGDLESENVATLLENILEGNVFSAQDLKDLSLLICFLCRCRMWSVLWWTVKSPLNTPSSSLSVSYQSTPVFVCWVSRSYTPITRKLRPVAWLQRSPCKKSNEGDLTPRVLALLLNRNLLASVVVTTVYPQLIESALSGNKSPTIDQLVDQLLSAGCEPEASMLRSFTWVYPLRSPHSLLHWPLSEANDATLEHRRFTFRNTQWDRIKTGRHTTI</sequence>
<name>A0A7R9DLI8_TIMPO</name>
<dbReference type="AlphaFoldDB" id="A0A7R9DLI8"/>
<reference evidence="1" key="1">
    <citation type="submission" date="2020-11" db="EMBL/GenBank/DDBJ databases">
        <authorList>
            <person name="Tran Van P."/>
        </authorList>
    </citation>
    <scope>NUCLEOTIDE SEQUENCE</scope>
</reference>
<gene>
    <name evidence="1" type="ORF">TPSB3V08_LOCUS11425</name>
</gene>
<evidence type="ECO:0000313" key="1">
    <source>
        <dbReference type="EMBL" id="CAD7416962.1"/>
    </source>
</evidence>
<protein>
    <submittedName>
        <fullName evidence="1">Uncharacterized protein</fullName>
    </submittedName>
</protein>
<accession>A0A7R9DLI8</accession>
<proteinExistence type="predicted"/>
<dbReference type="EMBL" id="OD012353">
    <property type="protein sequence ID" value="CAD7416962.1"/>
    <property type="molecule type" value="Genomic_DNA"/>
</dbReference>
<organism evidence="1">
    <name type="scientific">Timema poppense</name>
    <name type="common">Walking stick</name>
    <dbReference type="NCBI Taxonomy" id="170557"/>
    <lineage>
        <taxon>Eukaryota</taxon>
        <taxon>Metazoa</taxon>
        <taxon>Ecdysozoa</taxon>
        <taxon>Arthropoda</taxon>
        <taxon>Hexapoda</taxon>
        <taxon>Insecta</taxon>
        <taxon>Pterygota</taxon>
        <taxon>Neoptera</taxon>
        <taxon>Polyneoptera</taxon>
        <taxon>Phasmatodea</taxon>
        <taxon>Timematodea</taxon>
        <taxon>Timematoidea</taxon>
        <taxon>Timematidae</taxon>
        <taxon>Timema</taxon>
    </lineage>
</organism>